<gene>
    <name evidence="3" type="ORF">GCM10011394_23340</name>
</gene>
<evidence type="ECO:0000256" key="1">
    <source>
        <dbReference type="SAM" id="MobiDB-lite"/>
    </source>
</evidence>
<name>A0ABQ2EL73_9GAMM</name>
<evidence type="ECO:0000313" key="3">
    <source>
        <dbReference type="EMBL" id="GGK13421.1"/>
    </source>
</evidence>
<dbReference type="Gene3D" id="3.40.50.2000">
    <property type="entry name" value="Glycogen Phosphorylase B"/>
    <property type="match status" value="2"/>
</dbReference>
<keyword evidence="4" id="KW-1185">Reference proteome</keyword>
<dbReference type="InterPro" id="IPR028098">
    <property type="entry name" value="Glyco_trans_4-like_N"/>
</dbReference>
<evidence type="ECO:0000313" key="4">
    <source>
        <dbReference type="Proteomes" id="UP000599009"/>
    </source>
</evidence>
<dbReference type="Proteomes" id="UP000599009">
    <property type="component" value="Unassembled WGS sequence"/>
</dbReference>
<proteinExistence type="predicted"/>
<organism evidence="3 4">
    <name type="scientific">Luteimonas terricola</name>
    <dbReference type="NCBI Taxonomy" id="645597"/>
    <lineage>
        <taxon>Bacteria</taxon>
        <taxon>Pseudomonadati</taxon>
        <taxon>Pseudomonadota</taxon>
        <taxon>Gammaproteobacteria</taxon>
        <taxon>Lysobacterales</taxon>
        <taxon>Lysobacteraceae</taxon>
        <taxon>Luteimonas</taxon>
    </lineage>
</organism>
<dbReference type="Pfam" id="PF13439">
    <property type="entry name" value="Glyco_transf_4"/>
    <property type="match status" value="1"/>
</dbReference>
<feature type="region of interest" description="Disordered" evidence="1">
    <location>
        <begin position="92"/>
        <end position="122"/>
    </location>
</feature>
<protein>
    <recommendedName>
        <fullName evidence="2">Glycosyltransferase subfamily 4-like N-terminal domain-containing protein</fullName>
    </recommendedName>
</protein>
<dbReference type="RefSeq" id="WP_165942406.1">
    <property type="nucleotide sequence ID" value="NZ_BMME01000001.1"/>
</dbReference>
<feature type="domain" description="Glycosyltransferase subfamily 4-like N-terminal" evidence="2">
    <location>
        <begin position="146"/>
        <end position="270"/>
    </location>
</feature>
<dbReference type="EMBL" id="BMME01000001">
    <property type="protein sequence ID" value="GGK13421.1"/>
    <property type="molecule type" value="Genomic_DNA"/>
</dbReference>
<reference evidence="4" key="1">
    <citation type="journal article" date="2019" name="Int. J. Syst. Evol. Microbiol.">
        <title>The Global Catalogue of Microorganisms (GCM) 10K type strain sequencing project: providing services to taxonomists for standard genome sequencing and annotation.</title>
        <authorList>
            <consortium name="The Broad Institute Genomics Platform"/>
            <consortium name="The Broad Institute Genome Sequencing Center for Infectious Disease"/>
            <person name="Wu L."/>
            <person name="Ma J."/>
        </authorList>
    </citation>
    <scope>NUCLEOTIDE SEQUENCE [LARGE SCALE GENOMIC DNA]</scope>
    <source>
        <strain evidence="4">CGMCC 1.8985</strain>
    </source>
</reference>
<sequence>MEPVDARHGQGKRRTFNILLIAYEFPPSPSPQSLRWAYLAAGLAAHGHRIHVLAPEHPGSNEGLPGLPCGVVVHRTFAGPGMGLLNLLARKRRSPQRRSGMEASTGKAASVPRPDTPGADVAVPEPLNWKGRVHNALSGLRTWLFHGVHRLIGIGFFPDGRSEWYPWARKGLDRLLAAQGIDLVVSSHEPATTLSLGLRASRKGYPWIADLGDPVLAPYTPGRWRRRALRLEREVCASADLVCVTTDATARVLSERHGMGRDRLVVLTQGFEGRNGHAADPPVFTGERTMELLYTGSLYAFRKIGPLIEAVERTPGVRLNIASVSVPEDVLAASRRSASIRLLGFLPHAEAVEWQGRCDVLVNLANDNPCQVPGKFYEYLGACRPILHIGDGDDAAAELLQGIPRGWVCGQDPDQLARTLLGLLADARTGRFAGGLDLSAGAVGDYDWTVISSRLNDRMTTLIAEHGK</sequence>
<evidence type="ECO:0000259" key="2">
    <source>
        <dbReference type="Pfam" id="PF13439"/>
    </source>
</evidence>
<accession>A0ABQ2EL73</accession>
<dbReference type="SUPFAM" id="SSF53756">
    <property type="entry name" value="UDP-Glycosyltransferase/glycogen phosphorylase"/>
    <property type="match status" value="1"/>
</dbReference>
<comment type="caution">
    <text evidence="3">The sequence shown here is derived from an EMBL/GenBank/DDBJ whole genome shotgun (WGS) entry which is preliminary data.</text>
</comment>